<feature type="compositionally biased region" description="Basic and acidic residues" evidence="4">
    <location>
        <begin position="296"/>
        <end position="316"/>
    </location>
</feature>
<dbReference type="GO" id="GO:0032991">
    <property type="term" value="C:protein-containing complex"/>
    <property type="evidence" value="ECO:0007669"/>
    <property type="project" value="UniProtKB-ARBA"/>
</dbReference>
<evidence type="ECO:0000313" key="5">
    <source>
        <dbReference type="EMBL" id="PRQ77940.1"/>
    </source>
</evidence>
<evidence type="ECO:0000313" key="6">
    <source>
        <dbReference type="Proteomes" id="UP000239560"/>
    </source>
</evidence>
<feature type="region of interest" description="Disordered" evidence="4">
    <location>
        <begin position="345"/>
        <end position="389"/>
    </location>
</feature>
<comment type="caution">
    <text evidence="5">The sequence shown here is derived from an EMBL/GenBank/DDBJ whole genome shotgun (WGS) entry which is preliminary data.</text>
</comment>
<feature type="region of interest" description="Disordered" evidence="4">
    <location>
        <begin position="480"/>
        <end position="535"/>
    </location>
</feature>
<dbReference type="Proteomes" id="UP000239560">
    <property type="component" value="Unassembled WGS sequence"/>
</dbReference>
<feature type="region of interest" description="Disordered" evidence="4">
    <location>
        <begin position="442"/>
        <end position="465"/>
    </location>
</feature>
<evidence type="ECO:0000256" key="1">
    <source>
        <dbReference type="ARBA" id="ARBA00009574"/>
    </source>
</evidence>
<evidence type="ECO:0000256" key="2">
    <source>
        <dbReference type="ARBA" id="ARBA00013807"/>
    </source>
</evidence>
<dbReference type="InterPro" id="IPR018791">
    <property type="entry name" value="UV_resistance/autophagy_Atg14"/>
</dbReference>
<comment type="similarity">
    <text evidence="1">Belongs to the ATG14 family.</text>
</comment>
<keyword evidence="3" id="KW-0175">Coiled coil</keyword>
<dbReference type="EMBL" id="LCTV02000001">
    <property type="protein sequence ID" value="PRQ77940.1"/>
    <property type="molecule type" value="Genomic_DNA"/>
</dbReference>
<protein>
    <recommendedName>
        <fullName evidence="2">Autophagy-related protein 14</fullName>
    </recommendedName>
</protein>
<evidence type="ECO:0000256" key="4">
    <source>
        <dbReference type="SAM" id="MobiDB-lite"/>
    </source>
</evidence>
<feature type="compositionally biased region" description="Pro residues" evidence="4">
    <location>
        <begin position="445"/>
        <end position="458"/>
    </location>
</feature>
<gene>
    <name evidence="5" type="ORF">AAT19DRAFT_9008</name>
</gene>
<accession>A0A2T0AJ04</accession>
<name>A0A2T0AJ04_RHOTO</name>
<reference evidence="5 6" key="1">
    <citation type="journal article" date="2018" name="Elife">
        <title>Functional genomics of lipid metabolism in the oleaginous yeast Rhodosporidium toruloides.</title>
        <authorList>
            <person name="Coradetti S.T."/>
            <person name="Pinel D."/>
            <person name="Geiselman G."/>
            <person name="Ito M."/>
            <person name="Mondo S."/>
            <person name="Reilly M.C."/>
            <person name="Cheng Y.F."/>
            <person name="Bauer S."/>
            <person name="Grigoriev I."/>
            <person name="Gladden J.M."/>
            <person name="Simmons B.A."/>
            <person name="Brem R."/>
            <person name="Arkin A.P."/>
            <person name="Skerker J.M."/>
        </authorList>
    </citation>
    <scope>NUCLEOTIDE SEQUENCE [LARGE SCALE GENOMIC DNA]</scope>
    <source>
        <strain evidence="5 6">NBRC 0880</strain>
    </source>
</reference>
<dbReference type="OrthoDB" id="2537025at2759"/>
<proteinExistence type="inferred from homology"/>
<dbReference type="AlphaFoldDB" id="A0A2T0AJ04"/>
<feature type="region of interest" description="Disordered" evidence="4">
    <location>
        <begin position="290"/>
        <end position="326"/>
    </location>
</feature>
<organism evidence="5 6">
    <name type="scientific">Rhodotorula toruloides</name>
    <name type="common">Yeast</name>
    <name type="synonym">Rhodosporidium toruloides</name>
    <dbReference type="NCBI Taxonomy" id="5286"/>
    <lineage>
        <taxon>Eukaryota</taxon>
        <taxon>Fungi</taxon>
        <taxon>Dikarya</taxon>
        <taxon>Basidiomycota</taxon>
        <taxon>Pucciniomycotina</taxon>
        <taxon>Microbotryomycetes</taxon>
        <taxon>Sporidiobolales</taxon>
        <taxon>Sporidiobolaceae</taxon>
        <taxon>Rhodotorula</taxon>
    </lineage>
</organism>
<feature type="compositionally biased region" description="Acidic residues" evidence="4">
    <location>
        <begin position="518"/>
        <end position="535"/>
    </location>
</feature>
<dbReference type="GO" id="GO:0005737">
    <property type="term" value="C:cytoplasm"/>
    <property type="evidence" value="ECO:0007669"/>
    <property type="project" value="UniProtKB-ARBA"/>
</dbReference>
<sequence>MSSQCGACLRAEPGRPLFCQDCISQRLAEHHARRQQLRNAVTLVTSKAAALLAGTERPATTLGGGRGAALGVEEERLLKAEKWTLASRAYAAREAVAKGKTANESVQDSVTARRASIASRRANLSTARSLLSSLASPGPTTSSLSLPHSLPALEAQLEYLVSRNNELALEAARVRRILSVELLAVFALQRTEQPLPDPFLPTPLNQSMYPPTVTLTTSQSPSSLPPAYTLASLPLPPLPALLTLPTHELEALLSHILHITRLLALYEGVLLPFTPLPSCFGPGKAGVKATPGWGLRDARDESEERDKDASTRSGKEGRRRVAGAGSGGHCWPLCFAIRRSGSSARNSKSQQEAALDEVDSDDNSSRKSARSSKSDLRSSASGGTKRSTKRAKAVLVGAVALAFDLAYIAWSREVRSGRGKDPPQVEDLEDLGALITKAAGVDAAEPPPLPPDPSPPPSLSSTSFPISFPHAVTHYTALAFAPPSSTGSTSTIKPGKTRTRTRTTSDSMGDSGVVVLGEGEEEDEEDEEEWDLVDV</sequence>
<dbReference type="Pfam" id="PF10186">
    <property type="entry name" value="ATG14"/>
    <property type="match status" value="1"/>
</dbReference>
<feature type="compositionally biased region" description="Polar residues" evidence="4">
    <location>
        <begin position="483"/>
        <end position="492"/>
    </location>
</feature>
<evidence type="ECO:0000256" key="3">
    <source>
        <dbReference type="ARBA" id="ARBA00023054"/>
    </source>
</evidence>